<evidence type="ECO:0000313" key="3">
    <source>
        <dbReference type="Proteomes" id="UP000541109"/>
    </source>
</evidence>
<protein>
    <recommendedName>
        <fullName evidence="4">Lipoprotein</fullName>
    </recommendedName>
</protein>
<evidence type="ECO:0000313" key="2">
    <source>
        <dbReference type="EMBL" id="MBA5778401.1"/>
    </source>
</evidence>
<keyword evidence="1" id="KW-0732">Signal</keyword>
<sequence>MSLRKNAGFKPLCRAAMVVAAASGLAACNIPGEGIGKQIVTGGGAGKSVADVSPDAFVAPPWCPPISVERNKFLVMNYERGKDGDASALIYQASIEKWAVGCKRVNGQTQVTVGVSGRITPGPVWKGGEVLLPVHVNLIESGEAEAEDKKTENVFTVPVTLGEGAPAELWNLVESSITIPPDARPKITIALDEAGKSARR</sequence>
<name>A0A839AFI2_9HYPH</name>
<feature type="signal peptide" evidence="1">
    <location>
        <begin position="1"/>
        <end position="26"/>
    </location>
</feature>
<feature type="chain" id="PRO_5032733239" description="Lipoprotein" evidence="1">
    <location>
        <begin position="27"/>
        <end position="200"/>
    </location>
</feature>
<dbReference type="PROSITE" id="PS51257">
    <property type="entry name" value="PROKAR_LIPOPROTEIN"/>
    <property type="match status" value="1"/>
</dbReference>
<dbReference type="RefSeq" id="WP_182166607.1">
    <property type="nucleotide sequence ID" value="NZ_JACFXV010000062.1"/>
</dbReference>
<accession>A0A839AFI2</accession>
<keyword evidence="3" id="KW-1185">Reference proteome</keyword>
<dbReference type="EMBL" id="JACFXV010000062">
    <property type="protein sequence ID" value="MBA5778401.1"/>
    <property type="molecule type" value="Genomic_DNA"/>
</dbReference>
<comment type="caution">
    <text evidence="2">The sequence shown here is derived from an EMBL/GenBank/DDBJ whole genome shotgun (WGS) entry which is preliminary data.</text>
</comment>
<proteinExistence type="predicted"/>
<evidence type="ECO:0000256" key="1">
    <source>
        <dbReference type="SAM" id="SignalP"/>
    </source>
</evidence>
<evidence type="ECO:0008006" key="4">
    <source>
        <dbReference type="Google" id="ProtNLM"/>
    </source>
</evidence>
<reference evidence="2 3" key="1">
    <citation type="submission" date="2020-07" db="EMBL/GenBank/DDBJ databases">
        <title>Stappia sp., F7233, whole genome shotgun sequencing project.</title>
        <authorList>
            <person name="Jiang S."/>
            <person name="Liu Z.W."/>
            <person name="Du Z.J."/>
        </authorList>
    </citation>
    <scope>NUCLEOTIDE SEQUENCE [LARGE SCALE GENOMIC DNA]</scope>
    <source>
        <strain evidence="2 3">F7233</strain>
    </source>
</reference>
<organism evidence="2 3">
    <name type="scientific">Stappia albiluteola</name>
    <dbReference type="NCBI Taxonomy" id="2758565"/>
    <lineage>
        <taxon>Bacteria</taxon>
        <taxon>Pseudomonadati</taxon>
        <taxon>Pseudomonadota</taxon>
        <taxon>Alphaproteobacteria</taxon>
        <taxon>Hyphomicrobiales</taxon>
        <taxon>Stappiaceae</taxon>
        <taxon>Stappia</taxon>
    </lineage>
</organism>
<dbReference type="Proteomes" id="UP000541109">
    <property type="component" value="Unassembled WGS sequence"/>
</dbReference>
<gene>
    <name evidence="2" type="ORF">H2509_14825</name>
</gene>
<dbReference type="AlphaFoldDB" id="A0A839AFI2"/>